<dbReference type="GO" id="GO:0008168">
    <property type="term" value="F:methyltransferase activity"/>
    <property type="evidence" value="ECO:0007669"/>
    <property type="project" value="UniProtKB-KW"/>
</dbReference>
<gene>
    <name evidence="1" type="ORF">H9661_02380</name>
</gene>
<dbReference type="EMBL" id="JACSRA010000003">
    <property type="protein sequence ID" value="MBD7910193.1"/>
    <property type="molecule type" value="Genomic_DNA"/>
</dbReference>
<dbReference type="GO" id="GO:0032259">
    <property type="term" value="P:methylation"/>
    <property type="evidence" value="ECO:0007669"/>
    <property type="project" value="UniProtKB-KW"/>
</dbReference>
<comment type="caution">
    <text evidence="1">The sequence shown here is derived from an EMBL/GenBank/DDBJ whole genome shotgun (WGS) entry which is preliminary data.</text>
</comment>
<keyword evidence="1" id="KW-0489">Methyltransferase</keyword>
<name>A0ABR8PPV4_9CLOT</name>
<accession>A0ABR8PPV4</accession>
<protein>
    <submittedName>
        <fullName evidence="1">Methyltransferase</fullName>
    </submittedName>
</protein>
<keyword evidence="1" id="KW-0808">Transferase</keyword>
<organism evidence="1 2">
    <name type="scientific">Clostridium cibarium</name>
    <dbReference type="NCBI Taxonomy" id="2762247"/>
    <lineage>
        <taxon>Bacteria</taxon>
        <taxon>Bacillati</taxon>
        <taxon>Bacillota</taxon>
        <taxon>Clostridia</taxon>
        <taxon>Eubacteriales</taxon>
        <taxon>Clostridiaceae</taxon>
        <taxon>Clostridium</taxon>
    </lineage>
</organism>
<proteinExistence type="predicted"/>
<dbReference type="RefSeq" id="WP_143316562.1">
    <property type="nucleotide sequence ID" value="NZ_JACSRA010000003.1"/>
</dbReference>
<sequence>MEKVLVEVFLPSANKSYDVYIPLKLRFYEVTFLISKAISELSNGFFNDQEVSLFCEKSTGKLLNVNRSSEELGLRNGSKLMLL</sequence>
<evidence type="ECO:0000313" key="1">
    <source>
        <dbReference type="EMBL" id="MBD7910193.1"/>
    </source>
</evidence>
<reference evidence="1 2" key="1">
    <citation type="submission" date="2020-08" db="EMBL/GenBank/DDBJ databases">
        <title>A Genomic Blueprint of the Chicken Gut Microbiome.</title>
        <authorList>
            <person name="Gilroy R."/>
            <person name="Ravi A."/>
            <person name="Getino M."/>
            <person name="Pursley I."/>
            <person name="Horton D.L."/>
            <person name="Alikhan N.-F."/>
            <person name="Baker D."/>
            <person name="Gharbi K."/>
            <person name="Hall N."/>
            <person name="Watson M."/>
            <person name="Adriaenssens E.M."/>
            <person name="Foster-Nyarko E."/>
            <person name="Jarju S."/>
            <person name="Secka A."/>
            <person name="Antonio M."/>
            <person name="Oren A."/>
            <person name="Chaudhuri R."/>
            <person name="La Ragione R.M."/>
            <person name="Hildebrand F."/>
            <person name="Pallen M.J."/>
        </authorList>
    </citation>
    <scope>NUCLEOTIDE SEQUENCE [LARGE SCALE GENOMIC DNA]</scope>
    <source>
        <strain evidence="1 2">Sa3CVN1</strain>
    </source>
</reference>
<dbReference type="Proteomes" id="UP000627781">
    <property type="component" value="Unassembled WGS sequence"/>
</dbReference>
<keyword evidence="2" id="KW-1185">Reference proteome</keyword>
<evidence type="ECO:0000313" key="2">
    <source>
        <dbReference type="Proteomes" id="UP000627781"/>
    </source>
</evidence>